<evidence type="ECO:0000256" key="14">
    <source>
        <dbReference type="ARBA" id="ARBA00042102"/>
    </source>
</evidence>
<dbReference type="CDD" id="cd01169">
    <property type="entry name" value="HMPP_kinase"/>
    <property type="match status" value="1"/>
</dbReference>
<evidence type="ECO:0000256" key="8">
    <source>
        <dbReference type="ARBA" id="ARBA00022679"/>
    </source>
</evidence>
<dbReference type="NCBIfam" id="TIGR00097">
    <property type="entry name" value="HMP-P_kinase"/>
    <property type="match status" value="1"/>
</dbReference>
<dbReference type="InterPro" id="IPR029056">
    <property type="entry name" value="Ribokinase-like"/>
</dbReference>
<evidence type="ECO:0000256" key="15">
    <source>
        <dbReference type="ARBA" id="ARBA00043176"/>
    </source>
</evidence>
<comment type="catalytic activity">
    <reaction evidence="1">
        <text>4-amino-5-hydroxymethyl-2-methylpyrimidine + ATP = 4-amino-2-methyl-5-(phosphooxymethyl)pyrimidine + ADP + H(+)</text>
        <dbReference type="Rhea" id="RHEA:23096"/>
        <dbReference type="ChEBI" id="CHEBI:15378"/>
        <dbReference type="ChEBI" id="CHEBI:16892"/>
        <dbReference type="ChEBI" id="CHEBI:30616"/>
        <dbReference type="ChEBI" id="CHEBI:58354"/>
        <dbReference type="ChEBI" id="CHEBI:456216"/>
        <dbReference type="EC" id="2.7.1.49"/>
    </reaction>
</comment>
<keyword evidence="10 17" id="KW-0418">Kinase</keyword>
<evidence type="ECO:0000313" key="18">
    <source>
        <dbReference type="Proteomes" id="UP000294567"/>
    </source>
</evidence>
<keyword evidence="8" id="KW-0808">Transferase</keyword>
<accession>A0A4V2UUH6</accession>
<keyword evidence="11" id="KW-0067">ATP-binding</keyword>
<comment type="pathway">
    <text evidence="13">Cofactor biosynthesis; thiamine diphosphate biosynthesis; 4-amino-2-methyl-5-diphosphomethylpyrimidine from 5-amino-1-(5-phospho-D-ribosyl)imidazole: step 2/3.</text>
</comment>
<dbReference type="EC" id="2.7.4.7" evidence="6"/>
<dbReference type="Proteomes" id="UP000294567">
    <property type="component" value="Unassembled WGS sequence"/>
</dbReference>
<comment type="caution">
    <text evidence="17">The sequence shown here is derived from an EMBL/GenBank/DDBJ whole genome shotgun (WGS) entry which is preliminary data.</text>
</comment>
<evidence type="ECO:0000256" key="10">
    <source>
        <dbReference type="ARBA" id="ARBA00022777"/>
    </source>
</evidence>
<comment type="catalytic activity">
    <reaction evidence="2">
        <text>4-amino-2-methyl-5-(phosphooxymethyl)pyrimidine + ATP = 4-amino-2-methyl-5-(diphosphooxymethyl)pyrimidine + ADP</text>
        <dbReference type="Rhea" id="RHEA:19893"/>
        <dbReference type="ChEBI" id="CHEBI:30616"/>
        <dbReference type="ChEBI" id="CHEBI:57841"/>
        <dbReference type="ChEBI" id="CHEBI:58354"/>
        <dbReference type="ChEBI" id="CHEBI:456216"/>
        <dbReference type="EC" id="2.7.4.7"/>
    </reaction>
</comment>
<feature type="domain" description="Pyridoxamine kinase/Phosphomethylpyrimidine kinase" evidence="16">
    <location>
        <begin position="11"/>
        <end position="254"/>
    </location>
</feature>
<dbReference type="GO" id="GO:0008972">
    <property type="term" value="F:phosphomethylpyrimidine kinase activity"/>
    <property type="evidence" value="ECO:0007669"/>
    <property type="project" value="UniProtKB-EC"/>
</dbReference>
<keyword evidence="9" id="KW-0547">Nucleotide-binding</keyword>
<dbReference type="PANTHER" id="PTHR20858:SF17">
    <property type="entry name" value="HYDROXYMETHYLPYRIMIDINE_PHOSPHOMETHYLPYRIMIDINE KINASE THI20-RELATED"/>
    <property type="match status" value="1"/>
</dbReference>
<dbReference type="EC" id="2.7.1.49" evidence="5"/>
<evidence type="ECO:0000256" key="13">
    <source>
        <dbReference type="ARBA" id="ARBA00037917"/>
    </source>
</evidence>
<evidence type="ECO:0000259" key="16">
    <source>
        <dbReference type="Pfam" id="PF08543"/>
    </source>
</evidence>
<evidence type="ECO:0000256" key="7">
    <source>
        <dbReference type="ARBA" id="ARBA00019161"/>
    </source>
</evidence>
<evidence type="ECO:0000256" key="1">
    <source>
        <dbReference type="ARBA" id="ARBA00000151"/>
    </source>
</evidence>
<comment type="pathway">
    <text evidence="3">Cofactor biosynthesis; thiamine diphosphate biosynthesis; 4-amino-2-methyl-5-diphosphomethylpyrimidine from 5-amino-1-(5-phospho-D-ribosyl)imidazole: step 3/3.</text>
</comment>
<name>A0A4V2UUH6_9FIRM</name>
<organism evidence="17 18">
    <name type="scientific">Keratinibaculum paraultunense</name>
    <dbReference type="NCBI Taxonomy" id="1278232"/>
    <lineage>
        <taxon>Bacteria</taxon>
        <taxon>Bacillati</taxon>
        <taxon>Bacillota</taxon>
        <taxon>Tissierellia</taxon>
        <taxon>Tissierellales</taxon>
        <taxon>Tepidimicrobiaceae</taxon>
        <taxon>Keratinibaculum</taxon>
    </lineage>
</organism>
<dbReference type="GO" id="GO:0005524">
    <property type="term" value="F:ATP binding"/>
    <property type="evidence" value="ECO:0007669"/>
    <property type="project" value="UniProtKB-KW"/>
</dbReference>
<dbReference type="InterPro" id="IPR004399">
    <property type="entry name" value="HMP/HMP-P_kinase_dom"/>
</dbReference>
<dbReference type="GO" id="GO:0009228">
    <property type="term" value="P:thiamine biosynthetic process"/>
    <property type="evidence" value="ECO:0007669"/>
    <property type="project" value="UniProtKB-KW"/>
</dbReference>
<dbReference type="FunFam" id="3.40.1190.20:FF:000003">
    <property type="entry name" value="Phosphomethylpyrimidine kinase ThiD"/>
    <property type="match status" value="1"/>
</dbReference>
<reference evidence="17 18" key="1">
    <citation type="submission" date="2019-03" db="EMBL/GenBank/DDBJ databases">
        <title>Genomic Encyclopedia of Type Strains, Phase IV (KMG-IV): sequencing the most valuable type-strain genomes for metagenomic binning, comparative biology and taxonomic classification.</title>
        <authorList>
            <person name="Goeker M."/>
        </authorList>
    </citation>
    <scope>NUCLEOTIDE SEQUENCE [LARGE SCALE GENOMIC DNA]</scope>
    <source>
        <strain evidence="17 18">DSM 26752</strain>
    </source>
</reference>
<keyword evidence="18" id="KW-1185">Reference proteome</keyword>
<evidence type="ECO:0000313" key="17">
    <source>
        <dbReference type="EMBL" id="TCS90806.1"/>
    </source>
</evidence>
<dbReference type="GO" id="GO:0008902">
    <property type="term" value="F:hydroxymethylpyrimidine kinase activity"/>
    <property type="evidence" value="ECO:0007669"/>
    <property type="project" value="UniProtKB-EC"/>
</dbReference>
<dbReference type="RefSeq" id="WP_132026471.1">
    <property type="nucleotide sequence ID" value="NZ_CP068564.1"/>
</dbReference>
<dbReference type="GO" id="GO:0005829">
    <property type="term" value="C:cytosol"/>
    <property type="evidence" value="ECO:0007669"/>
    <property type="project" value="TreeGrafter"/>
</dbReference>
<dbReference type="EMBL" id="SMAE01000003">
    <property type="protein sequence ID" value="TCS90806.1"/>
    <property type="molecule type" value="Genomic_DNA"/>
</dbReference>
<dbReference type="OrthoDB" id="9810880at2"/>
<protein>
    <recommendedName>
        <fullName evidence="7">Hydroxymethylpyrimidine/phosphomethylpyrimidine kinase</fullName>
        <ecNumber evidence="5">2.7.1.49</ecNumber>
        <ecNumber evidence="6">2.7.4.7</ecNumber>
    </recommendedName>
    <alternativeName>
        <fullName evidence="14">Hydroxymethylpyrimidine kinase</fullName>
    </alternativeName>
    <alternativeName>
        <fullName evidence="15">Hydroxymethylpyrimidine phosphate kinase</fullName>
    </alternativeName>
</protein>
<evidence type="ECO:0000256" key="3">
    <source>
        <dbReference type="ARBA" id="ARBA00004769"/>
    </source>
</evidence>
<dbReference type="InterPro" id="IPR013749">
    <property type="entry name" value="PM/HMP-P_kinase-1"/>
</dbReference>
<dbReference type="Gene3D" id="3.40.1190.20">
    <property type="match status" value="1"/>
</dbReference>
<gene>
    <name evidence="17" type="ORF">EDD65_103117</name>
</gene>
<dbReference type="PANTHER" id="PTHR20858">
    <property type="entry name" value="PHOSPHOMETHYLPYRIMIDINE KINASE"/>
    <property type="match status" value="1"/>
</dbReference>
<evidence type="ECO:0000256" key="11">
    <source>
        <dbReference type="ARBA" id="ARBA00022840"/>
    </source>
</evidence>
<comment type="similarity">
    <text evidence="4">Belongs to the ThiD family.</text>
</comment>
<dbReference type="AlphaFoldDB" id="A0A4V2UUH6"/>
<dbReference type="Pfam" id="PF08543">
    <property type="entry name" value="Phos_pyr_kin"/>
    <property type="match status" value="1"/>
</dbReference>
<evidence type="ECO:0000256" key="4">
    <source>
        <dbReference type="ARBA" id="ARBA00009879"/>
    </source>
</evidence>
<dbReference type="SUPFAM" id="SSF53613">
    <property type="entry name" value="Ribokinase-like"/>
    <property type="match status" value="1"/>
</dbReference>
<evidence type="ECO:0000256" key="9">
    <source>
        <dbReference type="ARBA" id="ARBA00022741"/>
    </source>
</evidence>
<sequence>MEKLLTIAGSDSSGGAGIQADLKTFAAHKTYGMSVITSVTAQNTKGVIDVIDLPGEFVGKQLDAVFTDIFPDAIKIGMVSNEEIIEIIAEKLKQYNGKNIVVDPVMVSTSGSNLMKSSATRTLVQKIFPLADIITPNMSEASVLSGIEVKDKEDMEKAAKIIGEFIKGAVLVKGGHLEDSADDVLYIDGKIHWLKGERIDNPNTHGTGCTLSSAIAANIAKGMDILTAVEEAKQYLWGAINAKLDIGKGRGPLNHLYNI</sequence>
<evidence type="ECO:0000256" key="5">
    <source>
        <dbReference type="ARBA" id="ARBA00012135"/>
    </source>
</evidence>
<evidence type="ECO:0000256" key="2">
    <source>
        <dbReference type="ARBA" id="ARBA00000565"/>
    </source>
</evidence>
<evidence type="ECO:0000256" key="6">
    <source>
        <dbReference type="ARBA" id="ARBA00012963"/>
    </source>
</evidence>
<evidence type="ECO:0000256" key="12">
    <source>
        <dbReference type="ARBA" id="ARBA00022977"/>
    </source>
</evidence>
<keyword evidence="12" id="KW-0784">Thiamine biosynthesis</keyword>
<proteinExistence type="inferred from homology"/>